<dbReference type="EMBL" id="JAURUO010000019">
    <property type="protein sequence ID" value="MDP9729703.1"/>
    <property type="molecule type" value="Genomic_DNA"/>
</dbReference>
<gene>
    <name evidence="2" type="ORF">J2S04_002677</name>
</gene>
<feature type="compositionally biased region" description="Low complexity" evidence="1">
    <location>
        <begin position="171"/>
        <end position="201"/>
    </location>
</feature>
<protein>
    <submittedName>
        <fullName evidence="2">Uncharacterized protein</fullName>
    </submittedName>
</protein>
<reference evidence="2 3" key="1">
    <citation type="submission" date="2023-07" db="EMBL/GenBank/DDBJ databases">
        <title>Genomic Encyclopedia of Type Strains, Phase IV (KMG-IV): sequencing the most valuable type-strain genomes for metagenomic binning, comparative biology and taxonomic classification.</title>
        <authorList>
            <person name="Goeker M."/>
        </authorList>
    </citation>
    <scope>NUCLEOTIDE SEQUENCE [LARGE SCALE GENOMIC DNA]</scope>
    <source>
        <strain evidence="2 3">DSM 25924</strain>
    </source>
</reference>
<comment type="caution">
    <text evidence="2">The sequence shown here is derived from an EMBL/GenBank/DDBJ whole genome shotgun (WGS) entry which is preliminary data.</text>
</comment>
<accession>A0ABT9LZL5</accession>
<dbReference type="RefSeq" id="WP_306955525.1">
    <property type="nucleotide sequence ID" value="NZ_JAURUO010000019.1"/>
</dbReference>
<evidence type="ECO:0000256" key="1">
    <source>
        <dbReference type="SAM" id="MobiDB-lite"/>
    </source>
</evidence>
<dbReference type="Proteomes" id="UP001229209">
    <property type="component" value="Unassembled WGS sequence"/>
</dbReference>
<feature type="compositionally biased region" description="Polar residues" evidence="1">
    <location>
        <begin position="160"/>
        <end position="170"/>
    </location>
</feature>
<feature type="non-terminal residue" evidence="2">
    <location>
        <position position="201"/>
    </location>
</feature>
<sequence length="201" mass="21790">MSQKDWFPVQGGMTRRAIRHLVKRRSRRRMIRKMGSLVAVGTGLIAGFLAFQTSSLRLNESFALLTDETAVPATQTFSVLAIFPNEVQSLLETYGRQLKKSPSSSSISVIQKELNSLKSDLQIDVAQIGDPEPGWLTTDINQVMDLQKLASKEQTVQQSSIAKVSSLQSGTSTEATSTEATSTEATSTEATSTEATSTEAT</sequence>
<name>A0ABT9LZL5_9BACL</name>
<organism evidence="2 3">
    <name type="scientific">Alicyclobacillus tolerans</name>
    <dbReference type="NCBI Taxonomy" id="90970"/>
    <lineage>
        <taxon>Bacteria</taxon>
        <taxon>Bacillati</taxon>
        <taxon>Bacillota</taxon>
        <taxon>Bacilli</taxon>
        <taxon>Bacillales</taxon>
        <taxon>Alicyclobacillaceae</taxon>
        <taxon>Alicyclobacillus</taxon>
    </lineage>
</organism>
<keyword evidence="3" id="KW-1185">Reference proteome</keyword>
<evidence type="ECO:0000313" key="3">
    <source>
        <dbReference type="Proteomes" id="UP001229209"/>
    </source>
</evidence>
<proteinExistence type="predicted"/>
<feature type="region of interest" description="Disordered" evidence="1">
    <location>
        <begin position="160"/>
        <end position="201"/>
    </location>
</feature>
<evidence type="ECO:0000313" key="2">
    <source>
        <dbReference type="EMBL" id="MDP9729703.1"/>
    </source>
</evidence>